<dbReference type="EMBL" id="JANPWB010000002">
    <property type="protein sequence ID" value="KAJ1209149.1"/>
    <property type="molecule type" value="Genomic_DNA"/>
</dbReference>
<organism evidence="1 2">
    <name type="scientific">Pleurodeles waltl</name>
    <name type="common">Iberian ribbed newt</name>
    <dbReference type="NCBI Taxonomy" id="8319"/>
    <lineage>
        <taxon>Eukaryota</taxon>
        <taxon>Metazoa</taxon>
        <taxon>Chordata</taxon>
        <taxon>Craniata</taxon>
        <taxon>Vertebrata</taxon>
        <taxon>Euteleostomi</taxon>
        <taxon>Amphibia</taxon>
        <taxon>Batrachia</taxon>
        <taxon>Caudata</taxon>
        <taxon>Salamandroidea</taxon>
        <taxon>Salamandridae</taxon>
        <taxon>Pleurodelinae</taxon>
        <taxon>Pleurodeles</taxon>
    </lineage>
</organism>
<evidence type="ECO:0000313" key="2">
    <source>
        <dbReference type="Proteomes" id="UP001066276"/>
    </source>
</evidence>
<dbReference type="Proteomes" id="UP001066276">
    <property type="component" value="Chromosome 1_2"/>
</dbReference>
<keyword evidence="2" id="KW-1185">Reference proteome</keyword>
<accession>A0AAV7W586</accession>
<comment type="caution">
    <text evidence="1">The sequence shown here is derived from an EMBL/GenBank/DDBJ whole genome shotgun (WGS) entry which is preliminary data.</text>
</comment>
<reference evidence="1" key="1">
    <citation type="journal article" date="2022" name="bioRxiv">
        <title>Sequencing and chromosome-scale assembly of the giantPleurodeles waltlgenome.</title>
        <authorList>
            <person name="Brown T."/>
            <person name="Elewa A."/>
            <person name="Iarovenko S."/>
            <person name="Subramanian E."/>
            <person name="Araus A.J."/>
            <person name="Petzold A."/>
            <person name="Susuki M."/>
            <person name="Suzuki K.-i.T."/>
            <person name="Hayashi T."/>
            <person name="Toyoda A."/>
            <person name="Oliveira C."/>
            <person name="Osipova E."/>
            <person name="Leigh N.D."/>
            <person name="Simon A."/>
            <person name="Yun M.H."/>
        </authorList>
    </citation>
    <scope>NUCLEOTIDE SEQUENCE</scope>
    <source>
        <strain evidence="1">20211129_DDA</strain>
        <tissue evidence="1">Liver</tissue>
    </source>
</reference>
<gene>
    <name evidence="1" type="ORF">NDU88_004527</name>
</gene>
<protein>
    <submittedName>
        <fullName evidence="1">Uncharacterized protein</fullName>
    </submittedName>
</protein>
<sequence length="172" mass="19319">MLAQPRGPRSPHVWYNTPANLPALLLRAHAFQPQRLLNRVEPGRFAHLLRVLLLRPLLLGLLMFLRPVLSLPYFLSPSLLMLTLSPILLLPLQVLPPPFTPPLFLSSLPPLPSFLFSPGLWREGLYQSPRHPDVVADRPLTGLHLGREGRLHWCPRGTAGTTPSRSTRHMAV</sequence>
<dbReference type="AlphaFoldDB" id="A0AAV7W586"/>
<name>A0AAV7W586_PLEWA</name>
<proteinExistence type="predicted"/>
<evidence type="ECO:0000313" key="1">
    <source>
        <dbReference type="EMBL" id="KAJ1209149.1"/>
    </source>
</evidence>